<feature type="domain" description="Tubulin/FtsZ 2-layer sandwich" evidence="9">
    <location>
        <begin position="206"/>
        <end position="324"/>
    </location>
</feature>
<evidence type="ECO:0000256" key="3">
    <source>
        <dbReference type="ARBA" id="ARBA00023134"/>
    </source>
</evidence>
<dbReference type="InterPro" id="IPR008280">
    <property type="entry name" value="Tub_FtsZ_C"/>
</dbReference>
<proteinExistence type="inferred from homology"/>
<dbReference type="SMART" id="SM00864">
    <property type="entry name" value="Tubulin"/>
    <property type="match status" value="1"/>
</dbReference>
<keyword evidence="4" id="KW-0963">Cytoplasm</keyword>
<dbReference type="RefSeq" id="WP_008542039.1">
    <property type="nucleotide sequence ID" value="NZ_JH604948.1"/>
</dbReference>
<feature type="compositionally biased region" description="Low complexity" evidence="7">
    <location>
        <begin position="364"/>
        <end position="388"/>
    </location>
</feature>
<keyword evidence="3 4" id="KW-0342">GTP-binding</keyword>
<dbReference type="Gene3D" id="3.30.1330.20">
    <property type="entry name" value="Tubulin/FtsZ, C-terminal domain"/>
    <property type="match status" value="1"/>
</dbReference>
<dbReference type="FunFam" id="3.40.50.1440:FF:000001">
    <property type="entry name" value="Cell division protein FtsZ"/>
    <property type="match status" value="1"/>
</dbReference>
<dbReference type="GO" id="GO:0005737">
    <property type="term" value="C:cytoplasm"/>
    <property type="evidence" value="ECO:0007669"/>
    <property type="project" value="UniProtKB-SubCell"/>
</dbReference>
<dbReference type="GO" id="GO:0032153">
    <property type="term" value="C:cell division site"/>
    <property type="evidence" value="ECO:0007669"/>
    <property type="project" value="UniProtKB-UniRule"/>
</dbReference>
<organism evidence="10 11">
    <name type="scientific">Sutterella parvirubra YIT 11816</name>
    <dbReference type="NCBI Taxonomy" id="762967"/>
    <lineage>
        <taxon>Bacteria</taxon>
        <taxon>Pseudomonadati</taxon>
        <taxon>Pseudomonadota</taxon>
        <taxon>Betaproteobacteria</taxon>
        <taxon>Burkholderiales</taxon>
        <taxon>Sutterellaceae</taxon>
        <taxon>Sutterella</taxon>
    </lineage>
</organism>
<dbReference type="AlphaFoldDB" id="H3KEM6"/>
<dbReference type="GO" id="GO:0000917">
    <property type="term" value="P:division septum assembly"/>
    <property type="evidence" value="ECO:0007669"/>
    <property type="project" value="UniProtKB-KW"/>
</dbReference>
<dbReference type="InterPro" id="IPR020805">
    <property type="entry name" value="Cell_div_FtsZ_CS"/>
</dbReference>
<feature type="domain" description="Tubulin/FtsZ GTPase" evidence="8">
    <location>
        <begin position="15"/>
        <end position="204"/>
    </location>
</feature>
<dbReference type="STRING" id="762967.HMPREF9440_01190"/>
<evidence type="ECO:0000256" key="4">
    <source>
        <dbReference type="HAMAP-Rule" id="MF_00909"/>
    </source>
</evidence>
<comment type="function">
    <text evidence="4 6">Essential cell division protein that forms a contractile ring structure (Z ring) at the future cell division site. The regulation of the ring assembly controls the timing and the location of cell division. One of the functions of the FtsZ ring is to recruit other cell division proteins to the septum to produce a new cell wall between the dividing cells. Binds GTP and shows GTPase activity.</text>
</comment>
<dbReference type="Pfam" id="PF00091">
    <property type="entry name" value="Tubulin"/>
    <property type="match status" value="1"/>
</dbReference>
<dbReference type="NCBIfam" id="TIGR00065">
    <property type="entry name" value="ftsZ"/>
    <property type="match status" value="1"/>
</dbReference>
<dbReference type="PANTHER" id="PTHR30314:SF3">
    <property type="entry name" value="MITOCHONDRIAL DIVISION PROTEIN FSZA"/>
    <property type="match status" value="1"/>
</dbReference>
<comment type="caution">
    <text evidence="10">The sequence shown here is derived from an EMBL/GenBank/DDBJ whole genome shotgun (WGS) entry which is preliminary data.</text>
</comment>
<dbReference type="HOGENOM" id="CLU_024865_0_5_4"/>
<name>H3KEM6_9BURK</name>
<dbReference type="InterPro" id="IPR036525">
    <property type="entry name" value="Tubulin/FtsZ_GTPase_sf"/>
</dbReference>
<dbReference type="EMBL" id="AFBQ01000161">
    <property type="protein sequence ID" value="EHY31437.1"/>
    <property type="molecule type" value="Genomic_DNA"/>
</dbReference>
<dbReference type="SUPFAM" id="SSF52490">
    <property type="entry name" value="Tubulin nucleotide-binding domain-like"/>
    <property type="match status" value="1"/>
</dbReference>
<comment type="similarity">
    <text evidence="1 4 6">Belongs to the FtsZ family.</text>
</comment>
<feature type="binding site" evidence="4">
    <location>
        <position position="138"/>
    </location>
    <ligand>
        <name>GTP</name>
        <dbReference type="ChEBI" id="CHEBI:37565"/>
    </ligand>
</feature>
<feature type="binding site" evidence="4">
    <location>
        <begin position="23"/>
        <end position="27"/>
    </location>
    <ligand>
        <name>GTP</name>
        <dbReference type="ChEBI" id="CHEBI:37565"/>
    </ligand>
</feature>
<evidence type="ECO:0000256" key="5">
    <source>
        <dbReference type="NCBIfam" id="TIGR00065"/>
    </source>
</evidence>
<accession>H3KEM6</accession>
<dbReference type="GO" id="GO:0051258">
    <property type="term" value="P:protein polymerization"/>
    <property type="evidence" value="ECO:0007669"/>
    <property type="project" value="UniProtKB-UniRule"/>
</dbReference>
<dbReference type="SUPFAM" id="SSF55307">
    <property type="entry name" value="Tubulin C-terminal domain-like"/>
    <property type="match status" value="1"/>
</dbReference>
<keyword evidence="11" id="KW-1185">Reference proteome</keyword>
<evidence type="ECO:0000313" key="11">
    <source>
        <dbReference type="Proteomes" id="UP000004956"/>
    </source>
</evidence>
<dbReference type="InterPro" id="IPR045061">
    <property type="entry name" value="FtsZ/CetZ"/>
</dbReference>
<dbReference type="InterPro" id="IPR018316">
    <property type="entry name" value="Tubulin/FtsZ_2-layer-sand-dom"/>
</dbReference>
<dbReference type="OrthoDB" id="9813375at2"/>
<feature type="region of interest" description="Disordered" evidence="7">
    <location>
        <begin position="364"/>
        <end position="417"/>
    </location>
</feature>
<dbReference type="CDD" id="cd02201">
    <property type="entry name" value="FtsZ_type1"/>
    <property type="match status" value="1"/>
</dbReference>
<evidence type="ECO:0000256" key="2">
    <source>
        <dbReference type="ARBA" id="ARBA00022741"/>
    </source>
</evidence>
<sequence>MPFEILQEIDPLNTVIKVIGVGGGGGNAVEHMITHGAKGIEFIAANTDHQALQRSKAHVNIQLGSTGLGAGARPEVGAAAAQEKREQVAEAIRGAHLLFITAGMGGGTGTGAAPVIAEIAKELGILTVAVVTKPFSFEGARRMRTAEKGIESLKDKVDSMIVILNEKLEEECPPNATMKECFETSNEVLYKACVGIAEIIHTPGNINVDFEDIKTVMSERGTAIIGLATASGPDRARIAAEKAIACPLLEGANLQGARGMLVYFTGNESLTLAEIREAMGVLNTFTHKQATVIFGSALSEAMGDEVRVTVVATGLDRPFDVSEMDAEDALPQAAAPSVFSGGPKIPPFLAQGGIAPQTVHAAPAAAAPAAAQPASAPAQPAAEQPSAEPAKEAPQDPAGMSIPSYTIPTYLRTPGSE</sequence>
<comment type="subunit">
    <text evidence="4">Homodimer. Polymerizes to form a dynamic ring structure in a strictly GTP-dependent manner. Interacts directly with several other division proteins.</text>
</comment>
<dbReference type="GO" id="GO:0043093">
    <property type="term" value="P:FtsZ-dependent cytokinesis"/>
    <property type="evidence" value="ECO:0007669"/>
    <property type="project" value="UniProtKB-UniRule"/>
</dbReference>
<dbReference type="HAMAP" id="MF_00909">
    <property type="entry name" value="FtsZ"/>
    <property type="match status" value="1"/>
</dbReference>
<dbReference type="InterPro" id="IPR037103">
    <property type="entry name" value="Tubulin/FtsZ-like_C"/>
</dbReference>
<dbReference type="PATRIC" id="fig|762967.3.peg.939"/>
<evidence type="ECO:0000259" key="9">
    <source>
        <dbReference type="SMART" id="SM00865"/>
    </source>
</evidence>
<dbReference type="PROSITE" id="PS01135">
    <property type="entry name" value="FTSZ_2"/>
    <property type="match status" value="1"/>
</dbReference>
<dbReference type="Proteomes" id="UP000004956">
    <property type="component" value="Unassembled WGS sequence"/>
</dbReference>
<dbReference type="PRINTS" id="PR00423">
    <property type="entry name" value="CELLDVISFTSZ"/>
</dbReference>
<evidence type="ECO:0000256" key="1">
    <source>
        <dbReference type="ARBA" id="ARBA00009690"/>
    </source>
</evidence>
<keyword evidence="4 6" id="KW-0132">Cell division</keyword>
<evidence type="ECO:0000259" key="8">
    <source>
        <dbReference type="SMART" id="SM00864"/>
    </source>
</evidence>
<feature type="binding site" evidence="4">
    <location>
        <position position="186"/>
    </location>
    <ligand>
        <name>GTP</name>
        <dbReference type="ChEBI" id="CHEBI:37565"/>
    </ligand>
</feature>
<dbReference type="GO" id="GO:0003924">
    <property type="term" value="F:GTPase activity"/>
    <property type="evidence" value="ECO:0007669"/>
    <property type="project" value="UniProtKB-UniRule"/>
</dbReference>
<evidence type="ECO:0000256" key="6">
    <source>
        <dbReference type="RuleBase" id="RU000631"/>
    </source>
</evidence>
<dbReference type="Pfam" id="PF12327">
    <property type="entry name" value="FtsZ_C"/>
    <property type="match status" value="1"/>
</dbReference>
<keyword evidence="4 6" id="KW-0131">Cell cycle</keyword>
<dbReference type="Gene3D" id="3.40.50.1440">
    <property type="entry name" value="Tubulin/FtsZ, GTPase domain"/>
    <property type="match status" value="1"/>
</dbReference>
<protein>
    <recommendedName>
        <fullName evidence="4 5">Cell division protein FtsZ</fullName>
    </recommendedName>
</protein>
<keyword evidence="4 6" id="KW-0717">Septation</keyword>
<feature type="binding site" evidence="4">
    <location>
        <begin position="107"/>
        <end position="109"/>
    </location>
    <ligand>
        <name>GTP</name>
        <dbReference type="ChEBI" id="CHEBI:37565"/>
    </ligand>
</feature>
<reference evidence="10 11" key="1">
    <citation type="submission" date="2011-11" db="EMBL/GenBank/DDBJ databases">
        <authorList>
            <person name="Weinstock G."/>
            <person name="Sodergren E."/>
            <person name="Clifton S."/>
            <person name="Fulton L."/>
            <person name="Fulton B."/>
            <person name="Courtney L."/>
            <person name="Fronick C."/>
            <person name="Harrison M."/>
            <person name="Strong C."/>
            <person name="Farmer C."/>
            <person name="Delahaunty K."/>
            <person name="Markovic C."/>
            <person name="Hall O."/>
            <person name="Minx P."/>
            <person name="Tomlinson C."/>
            <person name="Mitreva M."/>
            <person name="Hou S."/>
            <person name="Chen J."/>
            <person name="Wollam A."/>
            <person name="Pepin K.H."/>
            <person name="Johnson M."/>
            <person name="Bhonagiri V."/>
            <person name="Zhang X."/>
            <person name="Suruliraj S."/>
            <person name="Warren W."/>
            <person name="Chinwalla A."/>
            <person name="Mardis E.R."/>
            <person name="Wilson R.K."/>
        </authorList>
    </citation>
    <scope>NUCLEOTIDE SEQUENCE [LARGE SCALE GENOMIC DNA]</scope>
    <source>
        <strain evidence="10 11">YIT 11816</strain>
    </source>
</reference>
<dbReference type="InterPro" id="IPR000158">
    <property type="entry name" value="Cell_div_FtsZ"/>
</dbReference>
<dbReference type="GO" id="GO:0005525">
    <property type="term" value="F:GTP binding"/>
    <property type="evidence" value="ECO:0007669"/>
    <property type="project" value="UniProtKB-UniRule"/>
</dbReference>
<evidence type="ECO:0000313" key="10">
    <source>
        <dbReference type="EMBL" id="EHY31437.1"/>
    </source>
</evidence>
<dbReference type="InterPro" id="IPR024757">
    <property type="entry name" value="FtsZ_C"/>
</dbReference>
<feature type="binding site" evidence="4">
    <location>
        <position position="142"/>
    </location>
    <ligand>
        <name>GTP</name>
        <dbReference type="ChEBI" id="CHEBI:37565"/>
    </ligand>
</feature>
<keyword evidence="2 4" id="KW-0547">Nucleotide-binding</keyword>
<dbReference type="SMART" id="SM00865">
    <property type="entry name" value="Tubulin_C"/>
    <property type="match status" value="1"/>
</dbReference>
<gene>
    <name evidence="4" type="primary">ftsZ</name>
    <name evidence="10" type="ORF">HMPREF9440_01190</name>
</gene>
<dbReference type="PANTHER" id="PTHR30314">
    <property type="entry name" value="CELL DIVISION PROTEIN FTSZ-RELATED"/>
    <property type="match status" value="1"/>
</dbReference>
<comment type="subcellular location">
    <subcellularLocation>
        <location evidence="4">Cytoplasm</location>
    </subcellularLocation>
    <text evidence="4">Assembles at midcell at the inner surface of the cytoplasmic membrane.</text>
</comment>
<evidence type="ECO:0000256" key="7">
    <source>
        <dbReference type="SAM" id="MobiDB-lite"/>
    </source>
</evidence>
<dbReference type="InterPro" id="IPR003008">
    <property type="entry name" value="Tubulin_FtsZ_GTPase"/>
</dbReference>